<name>A0A6H1WS86_9BACT</name>
<dbReference type="KEGG" id="tmai:FVE67_04050"/>
<dbReference type="EMBL" id="CP042909">
    <property type="protein sequence ID" value="QJA06019.1"/>
    <property type="molecule type" value="Genomic_DNA"/>
</dbReference>
<organism evidence="2 3">
    <name type="scientific">Thermosulfurimonas marina</name>
    <dbReference type="NCBI Taxonomy" id="2047767"/>
    <lineage>
        <taxon>Bacteria</taxon>
        <taxon>Pseudomonadati</taxon>
        <taxon>Thermodesulfobacteriota</taxon>
        <taxon>Thermodesulfobacteria</taxon>
        <taxon>Thermodesulfobacteriales</taxon>
        <taxon>Thermodesulfobacteriaceae</taxon>
        <taxon>Thermosulfurimonas</taxon>
    </lineage>
</organism>
<sequence>MEPIVGLITGILWGYIFQRARILRFEKHIGLLTLTDLTVLKFLLSGVVVGTLGINLLATLGLAPYHLKPTFVAANFVGGVIYGLGWAILGYCPGTAPGAVGEGSLDGLFAVLGGLCGAAAFAHTYPFWKQTLYGIGGYGKVSFPQLLHLPPLLLAVLFAGLLLAFIFFLEKMGW</sequence>
<feature type="transmembrane region" description="Helical" evidence="1">
    <location>
        <begin position="149"/>
        <end position="169"/>
    </location>
</feature>
<dbReference type="InterPro" id="IPR007272">
    <property type="entry name" value="Sulf_transp_TsuA/YedE"/>
</dbReference>
<feature type="transmembrane region" description="Helical" evidence="1">
    <location>
        <begin position="42"/>
        <end position="63"/>
    </location>
</feature>
<evidence type="ECO:0000313" key="2">
    <source>
        <dbReference type="EMBL" id="QJA06019.1"/>
    </source>
</evidence>
<keyword evidence="1" id="KW-0812">Transmembrane</keyword>
<reference evidence="2 3" key="1">
    <citation type="submission" date="2019-08" db="EMBL/GenBank/DDBJ databases">
        <title>Complete genome sequence of Thermosulfurimonas marina SU872T, an anaerobic thermophilic chemolithoautotrophic bacterium isolated from a shallow marine hydrothermal vent.</title>
        <authorList>
            <person name="Allioux M."/>
            <person name="Jebbar M."/>
            <person name="Slobodkina G."/>
            <person name="Slobodkin A."/>
            <person name="Moalic Y."/>
            <person name="Frolova A."/>
            <person name="Shao Z."/>
            <person name="Alain K."/>
        </authorList>
    </citation>
    <scope>NUCLEOTIDE SEQUENCE [LARGE SCALE GENOMIC DNA]</scope>
    <source>
        <strain evidence="2 3">SU872</strain>
    </source>
</reference>
<dbReference type="Proteomes" id="UP000501253">
    <property type="component" value="Chromosome"/>
</dbReference>
<protein>
    <submittedName>
        <fullName evidence="2">YeeE/YedE family protein</fullName>
    </submittedName>
</protein>
<keyword evidence="1" id="KW-0472">Membrane</keyword>
<dbReference type="Pfam" id="PF04143">
    <property type="entry name" value="Sulf_transp"/>
    <property type="match status" value="1"/>
</dbReference>
<evidence type="ECO:0000256" key="1">
    <source>
        <dbReference type="SAM" id="Phobius"/>
    </source>
</evidence>
<feature type="transmembrane region" description="Helical" evidence="1">
    <location>
        <begin position="70"/>
        <end position="89"/>
    </location>
</feature>
<keyword evidence="3" id="KW-1185">Reference proteome</keyword>
<proteinExistence type="predicted"/>
<dbReference type="RefSeq" id="WP_168719374.1">
    <property type="nucleotide sequence ID" value="NZ_CP042909.1"/>
</dbReference>
<evidence type="ECO:0000313" key="3">
    <source>
        <dbReference type="Proteomes" id="UP000501253"/>
    </source>
</evidence>
<accession>A0A6H1WS86</accession>
<gene>
    <name evidence="2" type="ORF">FVE67_04050</name>
</gene>
<dbReference type="AlphaFoldDB" id="A0A6H1WS86"/>
<feature type="transmembrane region" description="Helical" evidence="1">
    <location>
        <begin position="109"/>
        <end position="128"/>
    </location>
</feature>
<keyword evidence="1" id="KW-1133">Transmembrane helix</keyword>